<protein>
    <submittedName>
        <fullName evidence="1">Uncharacterized protein</fullName>
    </submittedName>
</protein>
<organism evidence="1 2">
    <name type="scientific">Bacillus mycoides</name>
    <dbReference type="NCBI Taxonomy" id="1405"/>
    <lineage>
        <taxon>Bacteria</taxon>
        <taxon>Bacillati</taxon>
        <taxon>Bacillota</taxon>
        <taxon>Bacilli</taxon>
        <taxon>Bacillales</taxon>
        <taxon>Bacillaceae</taxon>
        <taxon>Bacillus</taxon>
        <taxon>Bacillus cereus group</taxon>
    </lineage>
</organism>
<accession>A0A1D3N930</accession>
<evidence type="ECO:0000313" key="1">
    <source>
        <dbReference type="EMBL" id="SCB68072.1"/>
    </source>
</evidence>
<reference evidence="1 2" key="1">
    <citation type="submission" date="2016-08" db="EMBL/GenBank/DDBJ databases">
        <authorList>
            <person name="Seilhamer J.J."/>
        </authorList>
    </citation>
    <scope>NUCLEOTIDE SEQUENCE [LARGE SCALE GENOMIC DNA]</scope>
    <source>
        <strain evidence="1 2">SDA_GO95</strain>
    </source>
</reference>
<gene>
    <name evidence="1" type="ORF">BWGO95_02203</name>
</gene>
<proteinExistence type="predicted"/>
<dbReference type="EMBL" id="FMAK01000031">
    <property type="protein sequence ID" value="SCB68072.1"/>
    <property type="molecule type" value="Genomic_DNA"/>
</dbReference>
<evidence type="ECO:0000313" key="2">
    <source>
        <dbReference type="Proteomes" id="UP000195696"/>
    </source>
</evidence>
<name>A0A1D3N930_BACMY</name>
<sequence>MKKQLDAN</sequence>
<dbReference type="Proteomes" id="UP000195696">
    <property type="component" value="Unassembled WGS sequence"/>
</dbReference>